<keyword evidence="4" id="KW-0698">rRNA processing</keyword>
<dbReference type="GO" id="GO:0005634">
    <property type="term" value="C:nucleus"/>
    <property type="evidence" value="ECO:0007669"/>
    <property type="project" value="UniProtKB-SubCell"/>
</dbReference>
<evidence type="ECO:0000256" key="9">
    <source>
        <dbReference type="ARBA" id="ARBA00025599"/>
    </source>
</evidence>
<evidence type="ECO:0000256" key="1">
    <source>
        <dbReference type="ARBA" id="ARBA00004123"/>
    </source>
</evidence>
<dbReference type="InterPro" id="IPR047021">
    <property type="entry name" value="REXO1/3/4-like"/>
</dbReference>
<evidence type="ECO:0000256" key="3">
    <source>
        <dbReference type="ARBA" id="ARBA00016937"/>
    </source>
</evidence>
<proteinExistence type="inferred from homology"/>
<evidence type="ECO:0000256" key="10">
    <source>
        <dbReference type="SAM" id="MobiDB-lite"/>
    </source>
</evidence>
<dbReference type="EMBL" id="LR743596">
    <property type="protein sequence ID" value="CAA2626485.1"/>
    <property type="molecule type" value="Genomic_DNA"/>
</dbReference>
<dbReference type="SMART" id="SM00479">
    <property type="entry name" value="EXOIII"/>
    <property type="match status" value="1"/>
</dbReference>
<reference evidence="12 13" key="1">
    <citation type="submission" date="2019-12" db="EMBL/GenBank/DDBJ databases">
        <authorList>
            <person name="Scholz U."/>
            <person name="Mascher M."/>
            <person name="Fiebig A."/>
        </authorList>
    </citation>
    <scope>NUCLEOTIDE SEQUENCE</scope>
</reference>
<feature type="region of interest" description="Disordered" evidence="10">
    <location>
        <begin position="230"/>
        <end position="253"/>
    </location>
</feature>
<keyword evidence="7" id="KW-0269">Exonuclease</keyword>
<evidence type="ECO:0000313" key="13">
    <source>
        <dbReference type="Proteomes" id="UP001189122"/>
    </source>
</evidence>
<keyword evidence="13" id="KW-1185">Reference proteome</keyword>
<dbReference type="InterPro" id="IPR013520">
    <property type="entry name" value="Ribonucl_H"/>
</dbReference>
<dbReference type="InterPro" id="IPR036397">
    <property type="entry name" value="RNaseH_sf"/>
</dbReference>
<dbReference type="AlphaFoldDB" id="A0A7I8J7S7"/>
<dbReference type="EMBL" id="CACRZD030000009">
    <property type="protein sequence ID" value="CAA6665795.1"/>
    <property type="molecule type" value="Genomic_DNA"/>
</dbReference>
<feature type="compositionally biased region" description="Basic residues" evidence="10">
    <location>
        <begin position="230"/>
        <end position="246"/>
    </location>
</feature>
<evidence type="ECO:0000256" key="5">
    <source>
        <dbReference type="ARBA" id="ARBA00022722"/>
    </source>
</evidence>
<dbReference type="SUPFAM" id="SSF53098">
    <property type="entry name" value="Ribonuclease H-like"/>
    <property type="match status" value="1"/>
</dbReference>
<comment type="similarity">
    <text evidence="2">Belongs to the REXO4 family.</text>
</comment>
<name>A0A7I8J7S7_SPIIN</name>
<dbReference type="Proteomes" id="UP001189122">
    <property type="component" value="Unassembled WGS sequence"/>
</dbReference>
<dbReference type="PANTHER" id="PTHR12801">
    <property type="entry name" value="RNA EXONUCLEASE REXO1 / RECO3 FAMILY MEMBER-RELATED"/>
    <property type="match status" value="1"/>
</dbReference>
<dbReference type="GO" id="GO:0006364">
    <property type="term" value="P:rRNA processing"/>
    <property type="evidence" value="ECO:0007669"/>
    <property type="project" value="UniProtKB-KW"/>
</dbReference>
<evidence type="ECO:0000256" key="6">
    <source>
        <dbReference type="ARBA" id="ARBA00022801"/>
    </source>
</evidence>
<dbReference type="InterPro" id="IPR037431">
    <property type="entry name" value="REX4_DEDDh_dom"/>
</dbReference>
<dbReference type="CDD" id="cd06144">
    <property type="entry name" value="REX4_like"/>
    <property type="match status" value="1"/>
</dbReference>
<dbReference type="Pfam" id="PF00929">
    <property type="entry name" value="RNase_T"/>
    <property type="match status" value="1"/>
</dbReference>
<keyword evidence="6" id="KW-0378">Hydrolase</keyword>
<comment type="function">
    <text evidence="9">Exoribonuclease involved in ribosome biosynthesis. Involved in the processing of ITS1, the internal transcribed spacer localized between the 18S and 5.8S rRNAs.</text>
</comment>
<gene>
    <name evidence="12" type="ORF">SI7747_09012184</name>
</gene>
<keyword evidence="5" id="KW-0540">Nuclease</keyword>
<evidence type="ECO:0000256" key="7">
    <source>
        <dbReference type="ARBA" id="ARBA00022839"/>
    </source>
</evidence>
<evidence type="ECO:0000256" key="8">
    <source>
        <dbReference type="ARBA" id="ARBA00023242"/>
    </source>
</evidence>
<protein>
    <recommendedName>
        <fullName evidence="3">RNA exonuclease 4</fullName>
    </recommendedName>
</protein>
<dbReference type="GO" id="GO:0003676">
    <property type="term" value="F:nucleic acid binding"/>
    <property type="evidence" value="ECO:0007669"/>
    <property type="project" value="InterPro"/>
</dbReference>
<accession>A0A7I8J7S7</accession>
<evidence type="ECO:0000256" key="4">
    <source>
        <dbReference type="ARBA" id="ARBA00022552"/>
    </source>
</evidence>
<organism evidence="12">
    <name type="scientific">Spirodela intermedia</name>
    <name type="common">Intermediate duckweed</name>
    <dbReference type="NCBI Taxonomy" id="51605"/>
    <lineage>
        <taxon>Eukaryota</taxon>
        <taxon>Viridiplantae</taxon>
        <taxon>Streptophyta</taxon>
        <taxon>Embryophyta</taxon>
        <taxon>Tracheophyta</taxon>
        <taxon>Spermatophyta</taxon>
        <taxon>Magnoliopsida</taxon>
        <taxon>Liliopsida</taxon>
        <taxon>Araceae</taxon>
        <taxon>Lemnoideae</taxon>
        <taxon>Spirodela</taxon>
    </lineage>
</organism>
<comment type="subcellular location">
    <subcellularLocation>
        <location evidence="1">Nucleus</location>
    </subcellularLocation>
</comment>
<evidence type="ECO:0000256" key="2">
    <source>
        <dbReference type="ARBA" id="ARBA00010489"/>
    </source>
</evidence>
<sequence>MGGAATNPSAPSLNPNWVVLKQRLKVGRSGKRKERSEAESEAAPAVSATLSPSEVLKPTSTDCSLTDALAMDCEMVGWALREPRVNAWGNVVYDEYVRPLERVVDFRTRISGIRAVHLRKAKDFKSVQNDVSVFLKGRTLVGHALHNDLKVFSPGIATEPSRSDVRDTAEYQPFLSGEGRRRALRDLAAQILGITIQQGEHCPVEDAKAAMLIYQKHKKTWEKHMKRQLKLKKKIKDGRRRNRKKKESINPDP</sequence>
<feature type="domain" description="Exonuclease" evidence="11">
    <location>
        <begin position="67"/>
        <end position="223"/>
    </location>
</feature>
<dbReference type="InterPro" id="IPR012337">
    <property type="entry name" value="RNaseH-like_sf"/>
</dbReference>
<feature type="region of interest" description="Disordered" evidence="10">
    <location>
        <begin position="27"/>
        <end position="53"/>
    </location>
</feature>
<dbReference type="GO" id="GO:0008408">
    <property type="term" value="F:3'-5' exonuclease activity"/>
    <property type="evidence" value="ECO:0007669"/>
    <property type="project" value="InterPro"/>
</dbReference>
<dbReference type="Gene3D" id="3.30.420.10">
    <property type="entry name" value="Ribonuclease H-like superfamily/Ribonuclease H"/>
    <property type="match status" value="1"/>
</dbReference>
<evidence type="ECO:0000313" key="12">
    <source>
        <dbReference type="EMBL" id="CAA2626485.1"/>
    </source>
</evidence>
<evidence type="ECO:0000259" key="11">
    <source>
        <dbReference type="SMART" id="SM00479"/>
    </source>
</evidence>
<dbReference type="PANTHER" id="PTHR12801:SF45">
    <property type="entry name" value="RNA EXONUCLEASE 4"/>
    <property type="match status" value="1"/>
</dbReference>
<keyword evidence="8" id="KW-0539">Nucleus</keyword>